<protein>
    <submittedName>
        <fullName evidence="1">Uncharacterized protein</fullName>
    </submittedName>
</protein>
<gene>
    <name evidence="1" type="ORF">L6452_42539</name>
</gene>
<dbReference type="EMBL" id="CM042063">
    <property type="protein sequence ID" value="KAI3667478.1"/>
    <property type="molecule type" value="Genomic_DNA"/>
</dbReference>
<reference evidence="1 2" key="2">
    <citation type="journal article" date="2022" name="Mol. Ecol. Resour.">
        <title>The genomes of chicory, endive, great burdock and yacon provide insights into Asteraceae paleo-polyploidization history and plant inulin production.</title>
        <authorList>
            <person name="Fan W."/>
            <person name="Wang S."/>
            <person name="Wang H."/>
            <person name="Wang A."/>
            <person name="Jiang F."/>
            <person name="Liu H."/>
            <person name="Zhao H."/>
            <person name="Xu D."/>
            <person name="Zhang Y."/>
        </authorList>
    </citation>
    <scope>NUCLEOTIDE SEQUENCE [LARGE SCALE GENOMIC DNA]</scope>
    <source>
        <strain evidence="2">cv. Niubang</strain>
    </source>
</reference>
<evidence type="ECO:0000313" key="2">
    <source>
        <dbReference type="Proteomes" id="UP001055879"/>
    </source>
</evidence>
<comment type="caution">
    <text evidence="1">The sequence shown here is derived from an EMBL/GenBank/DDBJ whole genome shotgun (WGS) entry which is preliminary data.</text>
</comment>
<organism evidence="1 2">
    <name type="scientific">Arctium lappa</name>
    <name type="common">Greater burdock</name>
    <name type="synonym">Lappa major</name>
    <dbReference type="NCBI Taxonomy" id="4217"/>
    <lineage>
        <taxon>Eukaryota</taxon>
        <taxon>Viridiplantae</taxon>
        <taxon>Streptophyta</taxon>
        <taxon>Embryophyta</taxon>
        <taxon>Tracheophyta</taxon>
        <taxon>Spermatophyta</taxon>
        <taxon>Magnoliopsida</taxon>
        <taxon>eudicotyledons</taxon>
        <taxon>Gunneridae</taxon>
        <taxon>Pentapetalae</taxon>
        <taxon>asterids</taxon>
        <taxon>campanulids</taxon>
        <taxon>Asterales</taxon>
        <taxon>Asteraceae</taxon>
        <taxon>Carduoideae</taxon>
        <taxon>Cardueae</taxon>
        <taxon>Arctiinae</taxon>
        <taxon>Arctium</taxon>
    </lineage>
</organism>
<proteinExistence type="predicted"/>
<sequence>MSYVVYDPFKLVSPSLTLQRRFLPRSSSLRRRATGALRPKTRNHHQFSFSLYISPTDNHSHTRSNLSFAIYLCFALVNGKAIRRRTQISSFLFRVHVSGDSVFFAIQSPVH</sequence>
<keyword evidence="2" id="KW-1185">Reference proteome</keyword>
<dbReference type="Proteomes" id="UP001055879">
    <property type="component" value="Linkage Group LG17"/>
</dbReference>
<evidence type="ECO:0000313" key="1">
    <source>
        <dbReference type="EMBL" id="KAI3667478.1"/>
    </source>
</evidence>
<reference evidence="2" key="1">
    <citation type="journal article" date="2022" name="Mol. Ecol. Resour.">
        <title>The genomes of chicory, endive, great burdock and yacon provide insights into Asteraceae palaeo-polyploidization history and plant inulin production.</title>
        <authorList>
            <person name="Fan W."/>
            <person name="Wang S."/>
            <person name="Wang H."/>
            <person name="Wang A."/>
            <person name="Jiang F."/>
            <person name="Liu H."/>
            <person name="Zhao H."/>
            <person name="Xu D."/>
            <person name="Zhang Y."/>
        </authorList>
    </citation>
    <scope>NUCLEOTIDE SEQUENCE [LARGE SCALE GENOMIC DNA]</scope>
    <source>
        <strain evidence="2">cv. Niubang</strain>
    </source>
</reference>
<accession>A0ACB8XIK1</accession>
<name>A0ACB8XIK1_ARCLA</name>